<reference evidence="5" key="1">
    <citation type="submission" date="2016-05" db="EMBL/GenBank/DDBJ databases">
        <authorList>
            <person name="Mueller C."/>
            <person name="Haase M."/>
            <person name="Lemke S."/>
            <person name="Hildebrandt J.-P."/>
        </authorList>
    </citation>
    <scope>NUCLEOTIDE SEQUENCE</scope>
    <source>
        <strain evidence="5">2</strain>
    </source>
</reference>
<feature type="chain" id="PRO_5015066401" evidence="4">
    <location>
        <begin position="21"/>
        <end position="89"/>
    </location>
</feature>
<reference evidence="5" key="2">
    <citation type="journal article" date="2017" name="Parasitol. Res.">
        <title>Hirudins and hirudin-like factors in Hirudinidae: implications for function and phylogenetic relationships.</title>
        <authorList>
            <person name="Muller C."/>
            <person name="Haase M."/>
            <person name="Lemke S."/>
            <person name="Hildebrandt J.P."/>
        </authorList>
    </citation>
    <scope>NUCLEOTIDE SEQUENCE</scope>
    <source>
        <strain evidence="5">2</strain>
    </source>
</reference>
<evidence type="ECO:0000256" key="1">
    <source>
        <dbReference type="ARBA" id="ARBA00004613"/>
    </source>
</evidence>
<evidence type="ECO:0000313" key="5">
    <source>
        <dbReference type="EMBL" id="APA20862.1"/>
    </source>
</evidence>
<dbReference type="GO" id="GO:0005576">
    <property type="term" value="C:extracellular region"/>
    <property type="evidence" value="ECO:0007669"/>
    <property type="project" value="UniProtKB-SubCell"/>
</dbReference>
<dbReference type="InterPro" id="IPR011061">
    <property type="entry name" value="Hirudin/antistatin"/>
</dbReference>
<feature type="region of interest" description="Disordered" evidence="3">
    <location>
        <begin position="61"/>
        <end position="89"/>
    </location>
</feature>
<organism evidence="5">
    <name type="scientific">Hirudo orientalis</name>
    <dbReference type="NCBI Taxonomy" id="437169"/>
    <lineage>
        <taxon>Eukaryota</taxon>
        <taxon>Metazoa</taxon>
        <taxon>Spiralia</taxon>
        <taxon>Lophotrochozoa</taxon>
        <taxon>Annelida</taxon>
        <taxon>Clitellata</taxon>
        <taxon>Hirudinea</taxon>
        <taxon>Hirudinida</taxon>
        <taxon>Hirudiniformes</taxon>
        <taxon>Hirudinidae</taxon>
        <taxon>Hirudo</taxon>
    </lineage>
</organism>
<name>A0A1I9W228_9ANNE</name>
<evidence type="ECO:0000256" key="3">
    <source>
        <dbReference type="SAM" id="MobiDB-lite"/>
    </source>
</evidence>
<comment type="subcellular location">
    <subcellularLocation>
        <location evidence="1">Secreted</location>
    </subcellularLocation>
</comment>
<dbReference type="EMBL" id="KX215743">
    <property type="protein sequence ID" value="APA20862.1"/>
    <property type="molecule type" value="Genomic_DNA"/>
</dbReference>
<dbReference type="GO" id="GO:0004857">
    <property type="term" value="F:enzyme inhibitor activity"/>
    <property type="evidence" value="ECO:0007669"/>
    <property type="project" value="InterPro"/>
</dbReference>
<evidence type="ECO:0000256" key="4">
    <source>
        <dbReference type="SAM" id="SignalP"/>
    </source>
</evidence>
<keyword evidence="4" id="KW-0732">Signal</keyword>
<sequence>MFSLKLFVVFLAVCICVSQAIVYGPCSENNTTPCLCENNGNDLCSYGSTCQLNSNGNTCIGGSNDGESVDSVDSVDSDDDDDDDDDDDK</sequence>
<protein>
    <submittedName>
        <fullName evidence="5">Hirudin-like factor 1 long variant</fullName>
    </submittedName>
</protein>
<dbReference type="AlphaFoldDB" id="A0A1I9W228"/>
<proteinExistence type="evidence at transcript level"/>
<feature type="compositionally biased region" description="Acidic residues" evidence="3">
    <location>
        <begin position="67"/>
        <end position="89"/>
    </location>
</feature>
<keyword evidence="2" id="KW-0964">Secreted</keyword>
<evidence type="ECO:0000256" key="2">
    <source>
        <dbReference type="ARBA" id="ARBA00022525"/>
    </source>
</evidence>
<dbReference type="EMBL" id="KX215724">
    <property type="protein sequence ID" value="APA20843.1"/>
    <property type="molecule type" value="mRNA"/>
</dbReference>
<dbReference type="SUPFAM" id="SSF57262">
    <property type="entry name" value="Leech antihemostatic proteins"/>
    <property type="match status" value="1"/>
</dbReference>
<accession>A0A1I9W228</accession>
<feature type="signal peptide" evidence="4">
    <location>
        <begin position="1"/>
        <end position="20"/>
    </location>
</feature>